<evidence type="ECO:0000256" key="1">
    <source>
        <dbReference type="SAM" id="Phobius"/>
    </source>
</evidence>
<evidence type="ECO:0000313" key="3">
    <source>
        <dbReference type="Proteomes" id="UP000663823"/>
    </source>
</evidence>
<accession>A0A819ND06</accession>
<proteinExistence type="predicted"/>
<keyword evidence="1" id="KW-0812">Transmembrane</keyword>
<sequence>EKLITSQSSIKEEINIQSKSKKSKFWKLCSPTTCGQGYFAYGFILISLILLFNFFCAGIEKGFTEFFISFVEQEQINPNKKDSAYSMIFYWLPMNFDKKNFTIVIKPNKPNKVHLPPEHPCLLANVDQPWNFTKNCPCINLTRIGDGNIDCYCQQDERNTQQCQSDILIMGYNFLCPTLRRCIFYNSLCKEMNTCRHGEDDNLCYHKRRPTNRTCSGQNDYLCGKHFECPEYRPLEALQVLSIRTYRDKSFDGHRSPRSAPQSVTFG</sequence>
<keyword evidence="1" id="KW-1133">Transmembrane helix</keyword>
<reference evidence="2" key="1">
    <citation type="submission" date="2021-02" db="EMBL/GenBank/DDBJ databases">
        <authorList>
            <person name="Nowell W R."/>
        </authorList>
    </citation>
    <scope>NUCLEOTIDE SEQUENCE</scope>
</reference>
<feature type="transmembrane region" description="Helical" evidence="1">
    <location>
        <begin position="38"/>
        <end position="59"/>
    </location>
</feature>
<dbReference type="EMBL" id="CAJOAX010006927">
    <property type="protein sequence ID" value="CAF3995403.1"/>
    <property type="molecule type" value="Genomic_DNA"/>
</dbReference>
<comment type="caution">
    <text evidence="2">The sequence shown here is derived from an EMBL/GenBank/DDBJ whole genome shotgun (WGS) entry which is preliminary data.</text>
</comment>
<organism evidence="2 3">
    <name type="scientific">Rotaria sordida</name>
    <dbReference type="NCBI Taxonomy" id="392033"/>
    <lineage>
        <taxon>Eukaryota</taxon>
        <taxon>Metazoa</taxon>
        <taxon>Spiralia</taxon>
        <taxon>Gnathifera</taxon>
        <taxon>Rotifera</taxon>
        <taxon>Eurotatoria</taxon>
        <taxon>Bdelloidea</taxon>
        <taxon>Philodinida</taxon>
        <taxon>Philodinidae</taxon>
        <taxon>Rotaria</taxon>
    </lineage>
</organism>
<gene>
    <name evidence="2" type="ORF">OTI717_LOCUS28710</name>
</gene>
<evidence type="ECO:0000313" key="2">
    <source>
        <dbReference type="EMBL" id="CAF3995403.1"/>
    </source>
</evidence>
<dbReference type="AlphaFoldDB" id="A0A819ND06"/>
<name>A0A819ND06_9BILA</name>
<keyword evidence="1" id="KW-0472">Membrane</keyword>
<protein>
    <submittedName>
        <fullName evidence="2">Uncharacterized protein</fullName>
    </submittedName>
</protein>
<feature type="non-terminal residue" evidence="2">
    <location>
        <position position="1"/>
    </location>
</feature>
<dbReference type="Proteomes" id="UP000663823">
    <property type="component" value="Unassembled WGS sequence"/>
</dbReference>